<dbReference type="SUPFAM" id="SSF64356">
    <property type="entry name" value="SNARE-like"/>
    <property type="match status" value="1"/>
</dbReference>
<comment type="subunit">
    <text evidence="3 12">Oligomeric complex that consists of at least the alpha, beta, beta', gamma, delta, epsilon and zeta subunits.</text>
</comment>
<dbReference type="GO" id="GO:0006886">
    <property type="term" value="P:intracellular protein transport"/>
    <property type="evidence" value="ECO:0007669"/>
    <property type="project" value="TreeGrafter"/>
</dbReference>
<dbReference type="GO" id="GO:0006890">
    <property type="term" value="P:retrograde vesicle-mediated transport, Golgi to endoplasmic reticulum"/>
    <property type="evidence" value="ECO:0007669"/>
    <property type="project" value="UniProtKB-UniRule"/>
</dbReference>
<name>A0A7S0N0M3_9CHLO</name>
<reference evidence="14" key="1">
    <citation type="submission" date="2021-01" db="EMBL/GenBank/DDBJ databases">
        <authorList>
            <person name="Corre E."/>
            <person name="Pelletier E."/>
            <person name="Niang G."/>
            <person name="Scheremetjew M."/>
            <person name="Finn R."/>
            <person name="Kale V."/>
            <person name="Holt S."/>
            <person name="Cochrane G."/>
            <person name="Meng A."/>
            <person name="Brown T."/>
            <person name="Cohen L."/>
        </authorList>
    </citation>
    <scope>NUCLEOTIDE SEQUENCE</scope>
    <source>
        <strain evidence="14">CCMP722</strain>
    </source>
</reference>
<evidence type="ECO:0000256" key="12">
    <source>
        <dbReference type="RuleBase" id="RU366053"/>
    </source>
</evidence>
<dbReference type="PANTHER" id="PTHR11043">
    <property type="entry name" value="ZETA-COAT PROTEIN"/>
    <property type="match status" value="1"/>
</dbReference>
<evidence type="ECO:0000259" key="13">
    <source>
        <dbReference type="Pfam" id="PF01217"/>
    </source>
</evidence>
<evidence type="ECO:0000256" key="3">
    <source>
        <dbReference type="ARBA" id="ARBA00011775"/>
    </source>
</evidence>
<accession>A0A7S0N0M3</accession>
<dbReference type="Pfam" id="PF01217">
    <property type="entry name" value="Clat_adaptor_s"/>
    <property type="match status" value="1"/>
</dbReference>
<keyword evidence="6 12" id="KW-0931">ER-Golgi transport</keyword>
<dbReference type="EMBL" id="HBFA01008341">
    <property type="protein sequence ID" value="CAD8656302.1"/>
    <property type="molecule type" value="Transcribed_RNA"/>
</dbReference>
<proteinExistence type="inferred from homology"/>
<evidence type="ECO:0000256" key="8">
    <source>
        <dbReference type="ARBA" id="ARBA00023034"/>
    </source>
</evidence>
<dbReference type="FunFam" id="3.30.450.60:FF:000014">
    <property type="entry name" value="Coatomer subunit zeta-2"/>
    <property type="match status" value="1"/>
</dbReference>
<evidence type="ECO:0000256" key="6">
    <source>
        <dbReference type="ARBA" id="ARBA00022892"/>
    </source>
</evidence>
<gene>
    <name evidence="14" type="ORF">POBO1169_LOCUS4368</name>
</gene>
<dbReference type="GO" id="GO:0030126">
    <property type="term" value="C:COPI vesicle coat"/>
    <property type="evidence" value="ECO:0007669"/>
    <property type="project" value="UniProtKB-UniRule"/>
</dbReference>
<evidence type="ECO:0000256" key="5">
    <source>
        <dbReference type="ARBA" id="ARBA00022490"/>
    </source>
</evidence>
<comment type="subcellular location">
    <subcellularLocation>
        <location evidence="12">Cytoplasm</location>
    </subcellularLocation>
    <subcellularLocation>
        <location evidence="1 12">Golgi apparatus membrane</location>
        <topology evidence="1 12">Peripheral membrane protein</topology>
        <orientation evidence="1 12">Cytoplasmic side</orientation>
    </subcellularLocation>
    <subcellularLocation>
        <location evidence="12">Cytoplasmic vesicle</location>
        <location evidence="12">COPI-coated vesicle membrane</location>
        <topology evidence="12">Peripheral membrane protein</topology>
        <orientation evidence="12">Cytoplasmic side</orientation>
    </subcellularLocation>
</comment>
<dbReference type="GO" id="GO:0000139">
    <property type="term" value="C:Golgi membrane"/>
    <property type="evidence" value="ECO:0007669"/>
    <property type="project" value="UniProtKB-SubCell"/>
</dbReference>
<dbReference type="GO" id="GO:0006891">
    <property type="term" value="P:intra-Golgi vesicle-mediated transport"/>
    <property type="evidence" value="ECO:0007669"/>
    <property type="project" value="TreeGrafter"/>
</dbReference>
<dbReference type="Gene3D" id="3.30.450.60">
    <property type="match status" value="1"/>
</dbReference>
<evidence type="ECO:0000256" key="1">
    <source>
        <dbReference type="ARBA" id="ARBA00004255"/>
    </source>
</evidence>
<keyword evidence="4 12" id="KW-0813">Transport</keyword>
<dbReference type="InterPro" id="IPR039652">
    <property type="entry name" value="Coatomer_zeta"/>
</dbReference>
<evidence type="ECO:0000256" key="9">
    <source>
        <dbReference type="ARBA" id="ARBA00023136"/>
    </source>
</evidence>
<evidence type="ECO:0000256" key="11">
    <source>
        <dbReference type="ARBA" id="ARBA00045555"/>
    </source>
</evidence>
<keyword evidence="7 12" id="KW-0653">Protein transport</keyword>
<keyword evidence="8 12" id="KW-0333">Golgi apparatus</keyword>
<keyword evidence="9 12" id="KW-0472">Membrane</keyword>
<protein>
    <recommendedName>
        <fullName evidence="12">Coatomer subunit zeta</fullName>
    </recommendedName>
</protein>
<dbReference type="CDD" id="cd14829">
    <property type="entry name" value="Zeta-COP"/>
    <property type="match status" value="1"/>
</dbReference>
<keyword evidence="10 12" id="KW-0968">Cytoplasmic vesicle</keyword>
<evidence type="ECO:0000256" key="4">
    <source>
        <dbReference type="ARBA" id="ARBA00022448"/>
    </source>
</evidence>
<feature type="domain" description="AP complex mu/sigma subunit" evidence="13">
    <location>
        <begin position="8"/>
        <end position="150"/>
    </location>
</feature>
<keyword evidence="5 12" id="KW-0963">Cytoplasm</keyword>
<comment type="function">
    <text evidence="11">The coatomer is a cytosolic protein complex that binds to dilysine motifs and reversibly associates with Golgi non-clathrin-coated vesicles, which further mediate biosynthetic protein transport from the ER, via the Golgi up to the trans Golgi network. Coatomer complex is required for budding from Golgi membranes, and is essential for the retrograde Golgi-to-ER transport of dilysine-tagged proteins. The zeta subunit may be involved in regulating the coat assembly and, hence, the rate of biosynthetic protein transport due to its association-dissociation properties with the coatomer complex.</text>
</comment>
<dbReference type="PANTHER" id="PTHR11043:SF0">
    <property type="entry name" value="COATOMER SUBUNIT ZETA"/>
    <property type="match status" value="1"/>
</dbReference>
<evidence type="ECO:0000256" key="7">
    <source>
        <dbReference type="ARBA" id="ARBA00022927"/>
    </source>
</evidence>
<dbReference type="InterPro" id="IPR022775">
    <property type="entry name" value="AP_mu_sigma_su"/>
</dbReference>
<evidence type="ECO:0000256" key="10">
    <source>
        <dbReference type="ARBA" id="ARBA00023329"/>
    </source>
</evidence>
<comment type="similarity">
    <text evidence="2 12">Belongs to the adaptor complexes small subunit family.</text>
</comment>
<evidence type="ECO:0000256" key="2">
    <source>
        <dbReference type="ARBA" id="ARBA00006972"/>
    </source>
</evidence>
<evidence type="ECO:0000313" key="14">
    <source>
        <dbReference type="EMBL" id="CAD8656302.1"/>
    </source>
</evidence>
<dbReference type="AlphaFoldDB" id="A0A7S0N0M3"/>
<dbReference type="InterPro" id="IPR011012">
    <property type="entry name" value="Longin-like_dom_sf"/>
</dbReference>
<sequence>MEGSCPLIKNILILDSEGKRVAVKYFSPEMSTMSAQTAFEKSVFTKTQRTNARGEAEIIMFDNVITVFKFVSDLHFYVTGSQDENELILVTVLQALFDAISLLLRNQVEKKTVLENLDLVLLSLDEIVDGGIILETEANVIASRVTMRGADSDLPLSEQTFSQALASAKEQLARSLLK</sequence>
<organism evidence="14">
    <name type="scientific">Pyramimonas obovata</name>
    <dbReference type="NCBI Taxonomy" id="1411642"/>
    <lineage>
        <taxon>Eukaryota</taxon>
        <taxon>Viridiplantae</taxon>
        <taxon>Chlorophyta</taxon>
        <taxon>Pyramimonadophyceae</taxon>
        <taxon>Pyramimonadales</taxon>
        <taxon>Pyramimonadaceae</taxon>
        <taxon>Pyramimonas</taxon>
        <taxon>Pyramimonas incertae sedis</taxon>
    </lineage>
</organism>